<protein>
    <submittedName>
        <fullName evidence="1">Uncharacterized protein</fullName>
    </submittedName>
</protein>
<comment type="caution">
    <text evidence="1">The sequence shown here is derived from an EMBL/GenBank/DDBJ whole genome shotgun (WGS) entry which is preliminary data.</text>
</comment>
<dbReference type="AlphaFoldDB" id="A0A2A4FBV0"/>
<reference evidence="1 2" key="1">
    <citation type="submission" date="2017-01" db="EMBL/GenBank/DDBJ databases">
        <title>Whole-Genome Shotgun Sequencing of Two beta-Proteobacterial Species in Search of the Bulgecin Biosynthetic Cluster.</title>
        <authorList>
            <person name="Horsman M.E."/>
            <person name="Marous D.R."/>
            <person name="Li R."/>
            <person name="Oliver R.A."/>
            <person name="Byun B."/>
            <person name="Emrich S.J."/>
            <person name="Boggess B."/>
            <person name="Townsend C.A."/>
            <person name="Mobashery S."/>
        </authorList>
    </citation>
    <scope>NUCLEOTIDE SEQUENCE [LARGE SCALE GENOMIC DNA]</scope>
    <source>
        <strain evidence="1 2">ATCC 31433</strain>
    </source>
</reference>
<organism evidence="1 2">
    <name type="scientific">Burkholderia ubonensis subsp. mesacidophila</name>
    <dbReference type="NCBI Taxonomy" id="265293"/>
    <lineage>
        <taxon>Bacteria</taxon>
        <taxon>Pseudomonadati</taxon>
        <taxon>Pseudomonadota</taxon>
        <taxon>Betaproteobacteria</taxon>
        <taxon>Burkholderiales</taxon>
        <taxon>Burkholderiaceae</taxon>
        <taxon>Burkholderia</taxon>
        <taxon>Burkholderia cepacia complex</taxon>
    </lineage>
</organism>
<sequence length="86" mass="9703">MIDGFKPLPSAIEIADESQSMDGIHPLSSVEGTEWHRVFDLLDPFIASRDELEELRSSAPNRRAQDWLTGIIDTRKMYAIVTGNPF</sequence>
<gene>
    <name evidence="1" type="ORF">BZL54_23195</name>
</gene>
<proteinExistence type="predicted"/>
<dbReference type="EMBL" id="MTZU01000071">
    <property type="protein sequence ID" value="PCE30074.1"/>
    <property type="molecule type" value="Genomic_DNA"/>
</dbReference>
<evidence type="ECO:0000313" key="2">
    <source>
        <dbReference type="Proteomes" id="UP000217994"/>
    </source>
</evidence>
<dbReference type="Proteomes" id="UP000217994">
    <property type="component" value="Unassembled WGS sequence"/>
</dbReference>
<evidence type="ECO:0000313" key="1">
    <source>
        <dbReference type="EMBL" id="PCE30074.1"/>
    </source>
</evidence>
<accession>A0A2A4FBV0</accession>
<name>A0A2A4FBV0_9BURK</name>
<dbReference type="GeneID" id="69003196"/>
<dbReference type="RefSeq" id="WP_084906791.1">
    <property type="nucleotide sequence ID" value="NZ_CP020738.1"/>
</dbReference>